<dbReference type="EMBL" id="AHMI02000207">
    <property type="protein sequence ID" value="EMY13928.1"/>
    <property type="molecule type" value="Genomic_DNA"/>
</dbReference>
<evidence type="ECO:0000313" key="2">
    <source>
        <dbReference type="Proteomes" id="UP000012249"/>
    </source>
</evidence>
<name>N1U090_9LEPT</name>
<sequence>MKYIKLTLVIIANRNRPTSNRSFAKNSYNKKIGLSWK</sequence>
<reference evidence="1 2" key="1">
    <citation type="submission" date="2013-02" db="EMBL/GenBank/DDBJ databases">
        <authorList>
            <person name="Harkins D.M."/>
            <person name="Durkin A.S."/>
            <person name="Brinkac L.M."/>
            <person name="Haft D.H."/>
            <person name="Selengut J.D."/>
            <person name="Sanka R."/>
            <person name="DePew J."/>
            <person name="Purushe J."/>
            <person name="Haake D.A."/>
            <person name="Matsunaga J."/>
            <person name="Vinetz J.M."/>
            <person name="Sutton G.G."/>
            <person name="Nierman W.C."/>
            <person name="Fouts D.E."/>
        </authorList>
    </citation>
    <scope>NUCLEOTIDE SEQUENCE [LARGE SCALE GENOMIC DNA]</scope>
    <source>
        <strain evidence="1 2">Ecochallenge</strain>
    </source>
</reference>
<protein>
    <submittedName>
        <fullName evidence="1">Uncharacterized protein</fullName>
    </submittedName>
</protein>
<comment type="caution">
    <text evidence="1">The sequence shown here is derived from an EMBL/GenBank/DDBJ whole genome shotgun (WGS) entry which is preliminary data.</text>
</comment>
<proteinExistence type="predicted"/>
<dbReference type="AlphaFoldDB" id="N1U090"/>
<gene>
    <name evidence="1" type="ORF">LEP1GSC043_2231</name>
</gene>
<evidence type="ECO:0000313" key="1">
    <source>
        <dbReference type="EMBL" id="EMY13928.1"/>
    </source>
</evidence>
<accession>N1U090</accession>
<organism evidence="1 2">
    <name type="scientific">Leptospira weilii str. Ecochallenge</name>
    <dbReference type="NCBI Taxonomy" id="1049986"/>
    <lineage>
        <taxon>Bacteria</taxon>
        <taxon>Pseudomonadati</taxon>
        <taxon>Spirochaetota</taxon>
        <taxon>Spirochaetia</taxon>
        <taxon>Leptospirales</taxon>
        <taxon>Leptospiraceae</taxon>
        <taxon>Leptospira</taxon>
    </lineage>
</organism>
<dbReference type="Proteomes" id="UP000012249">
    <property type="component" value="Unassembled WGS sequence"/>
</dbReference>